<feature type="compositionally biased region" description="Basic and acidic residues" evidence="1">
    <location>
        <begin position="1"/>
        <end position="20"/>
    </location>
</feature>
<sequence length="195" mass="20484">MRHGDRLQPDPAAGREEPVQGREVGGPVAFPDGLDHLDAEDGVERLRLDVPVVAQVDGHPVGDAGRGGPAYRQVALRGGDGDGVHQGAAPGGADGQLAPAGADFEYAGAGADLGPVQQAVDLPALGVAEIGRRRPARVRVEQRRRVRHRLVEEEGEEVVGQVIVMLDVAPRTVHCVLLGRRDARAVQGTQRGDVP</sequence>
<protein>
    <submittedName>
        <fullName evidence="2">Uncharacterized protein</fullName>
    </submittedName>
</protein>
<dbReference type="EMBL" id="BLPG01000001">
    <property type="protein sequence ID" value="GFJ94834.1"/>
    <property type="molecule type" value="Genomic_DNA"/>
</dbReference>
<dbReference type="AlphaFoldDB" id="A0A6V8LEX7"/>
<evidence type="ECO:0000256" key="1">
    <source>
        <dbReference type="SAM" id="MobiDB-lite"/>
    </source>
</evidence>
<organism evidence="2 3">
    <name type="scientific">Phytohabitans rumicis</name>
    <dbReference type="NCBI Taxonomy" id="1076125"/>
    <lineage>
        <taxon>Bacteria</taxon>
        <taxon>Bacillati</taxon>
        <taxon>Actinomycetota</taxon>
        <taxon>Actinomycetes</taxon>
        <taxon>Micromonosporales</taxon>
        <taxon>Micromonosporaceae</taxon>
    </lineage>
</organism>
<reference evidence="2 3" key="2">
    <citation type="submission" date="2020-03" db="EMBL/GenBank/DDBJ databases">
        <authorList>
            <person name="Ichikawa N."/>
            <person name="Kimura A."/>
            <person name="Kitahashi Y."/>
            <person name="Uohara A."/>
        </authorList>
    </citation>
    <scope>NUCLEOTIDE SEQUENCE [LARGE SCALE GENOMIC DNA]</scope>
    <source>
        <strain evidence="2 3">NBRC 108638</strain>
    </source>
</reference>
<feature type="region of interest" description="Disordered" evidence="1">
    <location>
        <begin position="77"/>
        <end position="96"/>
    </location>
</feature>
<name>A0A6V8LEX7_9ACTN</name>
<evidence type="ECO:0000313" key="3">
    <source>
        <dbReference type="Proteomes" id="UP000482960"/>
    </source>
</evidence>
<comment type="caution">
    <text evidence="2">The sequence shown here is derived from an EMBL/GenBank/DDBJ whole genome shotgun (WGS) entry which is preliminary data.</text>
</comment>
<feature type="region of interest" description="Disordered" evidence="1">
    <location>
        <begin position="1"/>
        <end position="36"/>
    </location>
</feature>
<reference evidence="2 3" key="1">
    <citation type="submission" date="2020-03" db="EMBL/GenBank/DDBJ databases">
        <title>Whole genome shotgun sequence of Phytohabitans rumicis NBRC 108638.</title>
        <authorList>
            <person name="Komaki H."/>
            <person name="Tamura T."/>
        </authorList>
    </citation>
    <scope>NUCLEOTIDE SEQUENCE [LARGE SCALE GENOMIC DNA]</scope>
    <source>
        <strain evidence="2 3">NBRC 108638</strain>
    </source>
</reference>
<evidence type="ECO:0000313" key="2">
    <source>
        <dbReference type="EMBL" id="GFJ94834.1"/>
    </source>
</evidence>
<proteinExistence type="predicted"/>
<dbReference type="Proteomes" id="UP000482960">
    <property type="component" value="Unassembled WGS sequence"/>
</dbReference>
<gene>
    <name evidence="2" type="ORF">Prum_084760</name>
</gene>
<accession>A0A6V8LEX7</accession>
<keyword evidence="3" id="KW-1185">Reference proteome</keyword>